<reference evidence="10 11" key="1">
    <citation type="submission" date="2018-03" db="EMBL/GenBank/DDBJ databases">
        <title>Cereibacter changlensis.</title>
        <authorList>
            <person name="Meyer T.E."/>
            <person name="Miller S."/>
            <person name="Lodha T."/>
            <person name="Gandham S."/>
            <person name="Chintalapati S."/>
            <person name="Chintalapati V.R."/>
        </authorList>
    </citation>
    <scope>NUCLEOTIDE SEQUENCE [LARGE SCALE GENOMIC DNA]</scope>
    <source>
        <strain evidence="10 11">JA139</strain>
    </source>
</reference>
<feature type="transmembrane region" description="Helical" evidence="8">
    <location>
        <begin position="20"/>
        <end position="40"/>
    </location>
</feature>
<keyword evidence="6" id="KW-0143">Chaperone</keyword>
<dbReference type="AlphaFoldDB" id="A0A2T4JNS3"/>
<dbReference type="InterPro" id="IPR027304">
    <property type="entry name" value="Trigger_fact/SurA_dom_sf"/>
</dbReference>
<evidence type="ECO:0000256" key="7">
    <source>
        <dbReference type="ARBA" id="ARBA00038408"/>
    </source>
</evidence>
<evidence type="ECO:0000256" key="8">
    <source>
        <dbReference type="SAM" id="Phobius"/>
    </source>
</evidence>
<evidence type="ECO:0000313" key="11">
    <source>
        <dbReference type="Proteomes" id="UP000241010"/>
    </source>
</evidence>
<name>A0A2T4JNS3_9RHOB</name>
<feature type="domain" description="PpiC" evidence="9">
    <location>
        <begin position="253"/>
        <end position="370"/>
    </location>
</feature>
<dbReference type="GO" id="GO:0005886">
    <property type="term" value="C:plasma membrane"/>
    <property type="evidence" value="ECO:0007669"/>
    <property type="project" value="UniProtKB-SubCell"/>
</dbReference>
<protein>
    <submittedName>
        <fullName evidence="10">Peptidylprolyl isomerase</fullName>
    </submittedName>
</protein>
<accession>A0A2T4JNS3</accession>
<dbReference type="Pfam" id="PF13624">
    <property type="entry name" value="SurA_N_3"/>
    <property type="match status" value="1"/>
</dbReference>
<keyword evidence="3 8" id="KW-0812">Transmembrane</keyword>
<evidence type="ECO:0000259" key="9">
    <source>
        <dbReference type="Pfam" id="PF13145"/>
    </source>
</evidence>
<evidence type="ECO:0000256" key="4">
    <source>
        <dbReference type="ARBA" id="ARBA00022989"/>
    </source>
</evidence>
<dbReference type="SUPFAM" id="SSF54534">
    <property type="entry name" value="FKBP-like"/>
    <property type="match status" value="1"/>
</dbReference>
<dbReference type="Pfam" id="PF13145">
    <property type="entry name" value="Rotamase_2"/>
    <property type="match status" value="1"/>
</dbReference>
<dbReference type="Proteomes" id="UP000241010">
    <property type="component" value="Unassembled WGS sequence"/>
</dbReference>
<organism evidence="10 11">
    <name type="scientific">Cereibacter changlensis JA139</name>
    <dbReference type="NCBI Taxonomy" id="1188249"/>
    <lineage>
        <taxon>Bacteria</taxon>
        <taxon>Pseudomonadati</taxon>
        <taxon>Pseudomonadota</taxon>
        <taxon>Alphaproteobacteria</taxon>
        <taxon>Rhodobacterales</taxon>
        <taxon>Paracoccaceae</taxon>
        <taxon>Cereibacter</taxon>
    </lineage>
</organism>
<evidence type="ECO:0000256" key="2">
    <source>
        <dbReference type="ARBA" id="ARBA00022475"/>
    </source>
</evidence>
<evidence type="ECO:0000256" key="3">
    <source>
        <dbReference type="ARBA" id="ARBA00022692"/>
    </source>
</evidence>
<dbReference type="GO" id="GO:0003755">
    <property type="term" value="F:peptidyl-prolyl cis-trans isomerase activity"/>
    <property type="evidence" value="ECO:0007669"/>
    <property type="project" value="InterPro"/>
</dbReference>
<dbReference type="SUPFAM" id="SSF109998">
    <property type="entry name" value="Triger factor/SurA peptide-binding domain-like"/>
    <property type="match status" value="1"/>
</dbReference>
<keyword evidence="10" id="KW-0413">Isomerase</keyword>
<keyword evidence="4 8" id="KW-1133">Transmembrane helix</keyword>
<evidence type="ECO:0000256" key="5">
    <source>
        <dbReference type="ARBA" id="ARBA00023136"/>
    </source>
</evidence>
<dbReference type="InterPro" id="IPR000297">
    <property type="entry name" value="PPIase_PpiC"/>
</dbReference>
<evidence type="ECO:0000313" key="10">
    <source>
        <dbReference type="EMBL" id="PTE19538.1"/>
    </source>
</evidence>
<keyword evidence="11" id="KW-1185">Reference proteome</keyword>
<keyword evidence="2" id="KW-1003">Cell membrane</keyword>
<sequence>MARLTTIEHHKPKKKGQQVVVWTLVAMLVVGLGGFGVTNFGGGLQSIGRVGDREIEVNDYARALQQELAAFGAQIGQTVTLQQAQALGLDAQVRQRLVAEAALDNETARVGLSVGDARVAEEITANSAFQGTAGQFDRETYRLTLQQNNLTENAFEQGLRDNLARSLLQGAVAGGFVSPAPLVDTLHAYIAERRGFSLLRLTEADLPAPLPAPTEAELTAWYEANPAAFTAPEAKRITYAALLPEDLVASLPVDEEALRALYDSRINDFVQPERRLVERLVFPDEAAAAEAKSRIDAGTPFEEIVAERGLALTDIDIGDVAQPALGAAGEAVFGLTEPGVVGPLPSDLGPALFRMNGIVAAQEVPFEEARADLLSEFQMDAARRAIADRVEEIDDLLASGATLEELQADAGMTLGAVDYVEGVDDRLAGYPAFREAAAALQEGDFPEAVTLDDGGLVALRLDAVVPPTLRPYADVAEEVEDAVRADALAKALAARAAEVVTAVEEGAALDSFGPVETTPQIARDGFVENVPESLVPTVFGMEESAVQTVQGPGFTGVVQLTEIIAAPAEGEAATALKGAISAQVDQALAQDALQLFTNALTAEAGIRLDDAAIAAVHAQFR</sequence>
<gene>
    <name evidence="10" type="ORF">C5F48_22375</name>
</gene>
<dbReference type="InterPro" id="IPR052029">
    <property type="entry name" value="PpiD_chaperone"/>
</dbReference>
<comment type="subcellular location">
    <subcellularLocation>
        <location evidence="1">Cell membrane</location>
        <topology evidence="1">Single-pass type II membrane protein</topology>
    </subcellularLocation>
</comment>
<evidence type="ECO:0000256" key="6">
    <source>
        <dbReference type="ARBA" id="ARBA00023186"/>
    </source>
</evidence>
<keyword evidence="5 8" id="KW-0472">Membrane</keyword>
<dbReference type="Gene3D" id="1.10.4030.10">
    <property type="entry name" value="Porin chaperone SurA, peptide-binding domain"/>
    <property type="match status" value="1"/>
</dbReference>
<proteinExistence type="inferred from homology"/>
<evidence type="ECO:0000256" key="1">
    <source>
        <dbReference type="ARBA" id="ARBA00004401"/>
    </source>
</evidence>
<dbReference type="OrthoDB" id="9768393at2"/>
<dbReference type="EMBL" id="PZKG01000232">
    <property type="protein sequence ID" value="PTE19538.1"/>
    <property type="molecule type" value="Genomic_DNA"/>
</dbReference>
<comment type="caution">
    <text evidence="10">The sequence shown here is derived from an EMBL/GenBank/DDBJ whole genome shotgun (WGS) entry which is preliminary data.</text>
</comment>
<dbReference type="RefSeq" id="WP_107665947.1">
    <property type="nucleotide sequence ID" value="NZ_PZKG01000232.1"/>
</dbReference>
<dbReference type="PANTHER" id="PTHR47529:SF1">
    <property type="entry name" value="PERIPLASMIC CHAPERONE PPID"/>
    <property type="match status" value="1"/>
</dbReference>
<dbReference type="PANTHER" id="PTHR47529">
    <property type="entry name" value="PEPTIDYL-PROLYL CIS-TRANS ISOMERASE D"/>
    <property type="match status" value="1"/>
</dbReference>
<comment type="similarity">
    <text evidence="7">Belongs to the PpiD chaperone family.</text>
</comment>